<dbReference type="InterPro" id="IPR041698">
    <property type="entry name" value="Methyltransf_25"/>
</dbReference>
<evidence type="ECO:0000313" key="4">
    <source>
        <dbReference type="Proteomes" id="UP001597362"/>
    </source>
</evidence>
<gene>
    <name evidence="3" type="ORF">ACFSJH_20530</name>
</gene>
<dbReference type="InterPro" id="IPR029063">
    <property type="entry name" value="SAM-dependent_MTases_sf"/>
</dbReference>
<dbReference type="PANTHER" id="PTHR43861:SF3">
    <property type="entry name" value="PUTATIVE (AFU_ORTHOLOGUE AFUA_2G14390)-RELATED"/>
    <property type="match status" value="1"/>
</dbReference>
<accession>A0ABW4YQY5</accession>
<keyword evidence="1 3" id="KW-0808">Transferase</keyword>
<reference evidence="4" key="1">
    <citation type="journal article" date="2019" name="Int. J. Syst. Evol. Microbiol.">
        <title>The Global Catalogue of Microorganisms (GCM) 10K type strain sequencing project: providing services to taxonomists for standard genome sequencing and annotation.</title>
        <authorList>
            <consortium name="The Broad Institute Genomics Platform"/>
            <consortium name="The Broad Institute Genome Sequencing Center for Infectious Disease"/>
            <person name="Wu L."/>
            <person name="Ma J."/>
        </authorList>
    </citation>
    <scope>NUCLEOTIDE SEQUENCE [LARGE SCALE GENOMIC DNA]</scope>
    <source>
        <strain evidence="4">GH52</strain>
    </source>
</reference>
<dbReference type="GO" id="GO:0102208">
    <property type="term" value="F:2-polyprenyl-6-hydroxyphenol methylase activity"/>
    <property type="evidence" value="ECO:0007669"/>
    <property type="project" value="UniProtKB-EC"/>
</dbReference>
<name>A0ABW4YQY5_9BACL</name>
<dbReference type="Pfam" id="PF13649">
    <property type="entry name" value="Methyltransf_25"/>
    <property type="match status" value="1"/>
</dbReference>
<keyword evidence="4" id="KW-1185">Reference proteome</keyword>
<evidence type="ECO:0000259" key="2">
    <source>
        <dbReference type="Pfam" id="PF13649"/>
    </source>
</evidence>
<dbReference type="Gene3D" id="3.40.50.150">
    <property type="entry name" value="Vaccinia Virus protein VP39"/>
    <property type="match status" value="1"/>
</dbReference>
<organism evidence="3 4">
    <name type="scientific">Paenibacillus yanchengensis</name>
    <dbReference type="NCBI Taxonomy" id="2035833"/>
    <lineage>
        <taxon>Bacteria</taxon>
        <taxon>Bacillati</taxon>
        <taxon>Bacillota</taxon>
        <taxon>Bacilli</taxon>
        <taxon>Bacillales</taxon>
        <taxon>Paenibacillaceae</taxon>
        <taxon>Paenibacillus</taxon>
    </lineage>
</organism>
<protein>
    <submittedName>
        <fullName evidence="3">Class I SAM-dependent methyltransferase</fullName>
        <ecNumber evidence="3">2.1.1.222</ecNumber>
        <ecNumber evidence="3">2.1.1.64</ecNumber>
    </submittedName>
</protein>
<sequence length="176" mass="19570">MQQVAHYIAPQSKVAAYAEGEGRNAVYVAQQGHHVVAYDYAPSGLRKTAALADKKGVSVGTVQVDLVTDELPEAQYDAALMVFGHFAKQHQYHVLNKIVASIKPGGFLLLEVYEEAQINFETGGPRNIDWLYNAEQVMQWSKQHTTLKHFFVGEVDRTEGMLHTGKCSVIQIVLEK</sequence>
<keyword evidence="3" id="KW-0489">Methyltransferase</keyword>
<evidence type="ECO:0000256" key="1">
    <source>
        <dbReference type="ARBA" id="ARBA00022679"/>
    </source>
</evidence>
<dbReference type="RefSeq" id="WP_377775763.1">
    <property type="nucleotide sequence ID" value="NZ_JBHUHO010000049.1"/>
</dbReference>
<proteinExistence type="predicted"/>
<evidence type="ECO:0000313" key="3">
    <source>
        <dbReference type="EMBL" id="MFD2118091.1"/>
    </source>
</evidence>
<dbReference type="EC" id="2.1.1.222" evidence="3"/>
<dbReference type="CDD" id="cd02440">
    <property type="entry name" value="AdoMet_MTases"/>
    <property type="match status" value="1"/>
</dbReference>
<dbReference type="Proteomes" id="UP001597362">
    <property type="component" value="Unassembled WGS sequence"/>
</dbReference>
<feature type="domain" description="Methyltransferase" evidence="2">
    <location>
        <begin position="18"/>
        <end position="106"/>
    </location>
</feature>
<dbReference type="GO" id="GO:0032259">
    <property type="term" value="P:methylation"/>
    <property type="evidence" value="ECO:0007669"/>
    <property type="project" value="UniProtKB-KW"/>
</dbReference>
<comment type="caution">
    <text evidence="3">The sequence shown here is derived from an EMBL/GenBank/DDBJ whole genome shotgun (WGS) entry which is preliminary data.</text>
</comment>
<dbReference type="PANTHER" id="PTHR43861">
    <property type="entry name" value="TRANS-ACONITATE 2-METHYLTRANSFERASE-RELATED"/>
    <property type="match status" value="1"/>
</dbReference>
<dbReference type="EMBL" id="JBHUHO010000049">
    <property type="protein sequence ID" value="MFD2118091.1"/>
    <property type="molecule type" value="Genomic_DNA"/>
</dbReference>
<dbReference type="SUPFAM" id="SSF53335">
    <property type="entry name" value="S-adenosyl-L-methionine-dependent methyltransferases"/>
    <property type="match status" value="1"/>
</dbReference>
<dbReference type="GO" id="GO:0061542">
    <property type="term" value="F:3-demethylubiquinol 3-O-methyltransferase activity"/>
    <property type="evidence" value="ECO:0007669"/>
    <property type="project" value="UniProtKB-EC"/>
</dbReference>
<dbReference type="EC" id="2.1.1.64" evidence="3"/>